<evidence type="ECO:0000313" key="1">
    <source>
        <dbReference type="EMBL" id="OEV00163.1"/>
    </source>
</evidence>
<dbReference type="AlphaFoldDB" id="A0A1E7K899"/>
<name>A0A1E7K899_9ACTN</name>
<dbReference type="Proteomes" id="UP000175829">
    <property type="component" value="Unassembled WGS sequence"/>
</dbReference>
<dbReference type="PATRIC" id="fig|943816.4.peg.4106"/>
<gene>
    <name evidence="1" type="ORF">AN217_22770</name>
</gene>
<accession>A0A1E7K899</accession>
<reference evidence="1 2" key="1">
    <citation type="journal article" date="2016" name="Front. Microbiol.">
        <title>Comparative Genomics Analysis of Streptomyces Species Reveals Their Adaptation to the Marine Environment and Their Diversity at the Genomic Level.</title>
        <authorList>
            <person name="Tian X."/>
            <person name="Zhang Z."/>
            <person name="Yang T."/>
            <person name="Chen M."/>
            <person name="Li J."/>
            <person name="Chen F."/>
            <person name="Yang J."/>
            <person name="Li W."/>
            <person name="Zhang B."/>
            <person name="Zhang Z."/>
            <person name="Wu J."/>
            <person name="Zhang C."/>
            <person name="Long L."/>
            <person name="Xiao J."/>
        </authorList>
    </citation>
    <scope>NUCLEOTIDE SEQUENCE [LARGE SCALE GENOMIC DNA]</scope>
    <source>
        <strain evidence="1 2">SCSIO M10379</strain>
    </source>
</reference>
<organism evidence="1 2">
    <name type="scientific">Streptomyces qinglanensis</name>
    <dbReference type="NCBI Taxonomy" id="943816"/>
    <lineage>
        <taxon>Bacteria</taxon>
        <taxon>Bacillati</taxon>
        <taxon>Actinomycetota</taxon>
        <taxon>Actinomycetes</taxon>
        <taxon>Kitasatosporales</taxon>
        <taxon>Streptomycetaceae</taxon>
        <taxon>Streptomyces</taxon>
    </lineage>
</organism>
<sequence length="84" mass="9390">MERDGQLELYDRLAARLKEAHSRVRSPHIPQSARVPLTRRLLVITAASKHDLAGAERRLERLMADIDEGRFSAAAGDVRMDGTP</sequence>
<dbReference type="EMBL" id="LJGV01000022">
    <property type="protein sequence ID" value="OEV00163.1"/>
    <property type="molecule type" value="Genomic_DNA"/>
</dbReference>
<protein>
    <submittedName>
        <fullName evidence="1">Uncharacterized protein</fullName>
    </submittedName>
</protein>
<proteinExistence type="predicted"/>
<dbReference type="RefSeq" id="WP_019355793.1">
    <property type="nucleotide sequence ID" value="NZ_LJGV01000022.1"/>
</dbReference>
<evidence type="ECO:0000313" key="2">
    <source>
        <dbReference type="Proteomes" id="UP000175829"/>
    </source>
</evidence>
<comment type="caution">
    <text evidence="1">The sequence shown here is derived from an EMBL/GenBank/DDBJ whole genome shotgun (WGS) entry which is preliminary data.</text>
</comment>